<keyword evidence="3 8" id="KW-0132">Cell division</keyword>
<keyword evidence="12" id="KW-1185">Reference proteome</keyword>
<comment type="function">
    <text evidence="8">Essential cell division protein. May link together the upstream cell division proteins, which are predominantly cytoplasmic, with the downstream cell division proteins, which are predominantly periplasmic.</text>
</comment>
<dbReference type="InterPro" id="IPR011922">
    <property type="entry name" value="Cell_div_FtsL"/>
</dbReference>
<comment type="similarity">
    <text evidence="8">Belongs to the FtsL family.</text>
</comment>
<dbReference type="GO" id="GO:0043093">
    <property type="term" value="P:FtsZ-dependent cytokinesis"/>
    <property type="evidence" value="ECO:0007669"/>
    <property type="project" value="UniProtKB-UniRule"/>
</dbReference>
<evidence type="ECO:0000256" key="10">
    <source>
        <dbReference type="SAM" id="Coils"/>
    </source>
</evidence>
<keyword evidence="7 8" id="KW-0131">Cell cycle</keyword>
<proteinExistence type="inferred from homology"/>
<evidence type="ECO:0000313" key="11">
    <source>
        <dbReference type="EMBL" id="SHH22072.1"/>
    </source>
</evidence>
<evidence type="ECO:0000256" key="7">
    <source>
        <dbReference type="ARBA" id="ARBA00023306"/>
    </source>
</evidence>
<dbReference type="RefSeq" id="WP_084083461.1">
    <property type="nucleotide sequence ID" value="NZ_FQWZ01000007.1"/>
</dbReference>
<evidence type="ECO:0000256" key="4">
    <source>
        <dbReference type="ARBA" id="ARBA00022692"/>
    </source>
</evidence>
<comment type="subunit">
    <text evidence="8">Part of a complex composed of FtsB, FtsL and FtsQ.</text>
</comment>
<protein>
    <recommendedName>
        <fullName evidence="8 9">Cell division protein FtsL</fullName>
    </recommendedName>
</protein>
<keyword evidence="8" id="KW-0997">Cell inner membrane</keyword>
<evidence type="ECO:0000256" key="1">
    <source>
        <dbReference type="ARBA" id="ARBA00004401"/>
    </source>
</evidence>
<dbReference type="Pfam" id="PF04999">
    <property type="entry name" value="FtsL"/>
    <property type="match status" value="1"/>
</dbReference>
<evidence type="ECO:0000256" key="3">
    <source>
        <dbReference type="ARBA" id="ARBA00022618"/>
    </source>
</evidence>
<keyword evidence="2 8" id="KW-1003">Cell membrane</keyword>
<keyword evidence="10" id="KW-0175">Coiled coil</keyword>
<dbReference type="EMBL" id="FQWZ01000007">
    <property type="protein sequence ID" value="SHH22072.1"/>
    <property type="molecule type" value="Genomic_DNA"/>
</dbReference>
<dbReference type="AlphaFoldDB" id="A0A1M5R6W9"/>
<evidence type="ECO:0000256" key="6">
    <source>
        <dbReference type="ARBA" id="ARBA00023136"/>
    </source>
</evidence>
<dbReference type="GO" id="GO:0032153">
    <property type="term" value="C:cell division site"/>
    <property type="evidence" value="ECO:0007669"/>
    <property type="project" value="UniProtKB-UniRule"/>
</dbReference>
<sequence>MSAPVAKPTMPSPMSSQSLTLPLFMAVLTMLMALGVVYVKHQNRLLNTEIERLRTERDRLQMEWSQLQLEEAALAHHARIETLARSQLGMSEPRDYIVVEQPQKSVQPPLEPR</sequence>
<evidence type="ECO:0000256" key="2">
    <source>
        <dbReference type="ARBA" id="ARBA00022475"/>
    </source>
</evidence>
<feature type="coiled-coil region" evidence="10">
    <location>
        <begin position="43"/>
        <end position="70"/>
    </location>
</feature>
<dbReference type="GO" id="GO:0005886">
    <property type="term" value="C:plasma membrane"/>
    <property type="evidence" value="ECO:0007669"/>
    <property type="project" value="UniProtKB-SubCell"/>
</dbReference>
<dbReference type="NCBIfam" id="TIGR02209">
    <property type="entry name" value="ftsL_broad"/>
    <property type="match status" value="1"/>
</dbReference>
<comment type="subcellular location">
    <subcellularLocation>
        <location evidence="8">Cell inner membrane</location>
        <topology evidence="8">Single-pass type II membrane protein</topology>
    </subcellularLocation>
    <subcellularLocation>
        <location evidence="1">Cell membrane</location>
        <topology evidence="1">Single-pass type II membrane protein</topology>
    </subcellularLocation>
    <text evidence="8">Localizes to the division septum where it forms a ring structure.</text>
</comment>
<accession>A0A1M5R6W9</accession>
<evidence type="ECO:0000313" key="12">
    <source>
        <dbReference type="Proteomes" id="UP000199758"/>
    </source>
</evidence>
<keyword evidence="5 8" id="KW-1133">Transmembrane helix</keyword>
<dbReference type="OrthoDB" id="5298556at2"/>
<reference evidence="11 12" key="1">
    <citation type="submission" date="2016-11" db="EMBL/GenBank/DDBJ databases">
        <authorList>
            <person name="Jaros S."/>
            <person name="Januszkiewicz K."/>
            <person name="Wedrychowicz H."/>
        </authorList>
    </citation>
    <scope>NUCLEOTIDE SEQUENCE [LARGE SCALE GENOMIC DNA]</scope>
    <source>
        <strain evidence="11 12">CGMCC 1.7049</strain>
    </source>
</reference>
<keyword evidence="6 8" id="KW-0472">Membrane</keyword>
<dbReference type="STRING" id="490188.SAMN04488068_2936"/>
<evidence type="ECO:0000256" key="5">
    <source>
        <dbReference type="ARBA" id="ARBA00022989"/>
    </source>
</evidence>
<gene>
    <name evidence="8" type="primary">ftsL</name>
    <name evidence="11" type="ORF">SAMN04488068_2936</name>
</gene>
<dbReference type="PANTHER" id="PTHR37479">
    <property type="entry name" value="CELL DIVISION PROTEIN FTSL"/>
    <property type="match status" value="1"/>
</dbReference>
<organism evidence="11 12">
    <name type="scientific">Hydrocarboniphaga daqingensis</name>
    <dbReference type="NCBI Taxonomy" id="490188"/>
    <lineage>
        <taxon>Bacteria</taxon>
        <taxon>Pseudomonadati</taxon>
        <taxon>Pseudomonadota</taxon>
        <taxon>Gammaproteobacteria</taxon>
        <taxon>Nevskiales</taxon>
        <taxon>Nevskiaceae</taxon>
        <taxon>Hydrocarboniphaga</taxon>
    </lineage>
</organism>
<dbReference type="HAMAP" id="MF_00910">
    <property type="entry name" value="FtsL"/>
    <property type="match status" value="1"/>
</dbReference>
<keyword evidence="4 8" id="KW-0812">Transmembrane</keyword>
<evidence type="ECO:0000256" key="9">
    <source>
        <dbReference type="NCBIfam" id="TIGR02209"/>
    </source>
</evidence>
<name>A0A1M5R6W9_9GAMM</name>
<dbReference type="Proteomes" id="UP000199758">
    <property type="component" value="Unassembled WGS sequence"/>
</dbReference>
<feature type="transmembrane region" description="Helical" evidence="8">
    <location>
        <begin position="20"/>
        <end position="39"/>
    </location>
</feature>
<evidence type="ECO:0000256" key="8">
    <source>
        <dbReference type="HAMAP-Rule" id="MF_00910"/>
    </source>
</evidence>
<dbReference type="PANTHER" id="PTHR37479:SF1">
    <property type="entry name" value="CELL DIVISION PROTEIN FTSL"/>
    <property type="match status" value="1"/>
</dbReference>